<dbReference type="NCBIfam" id="NF006160">
    <property type="entry name" value="PRK08304.1"/>
    <property type="match status" value="1"/>
</dbReference>
<protein>
    <recommendedName>
        <fullName evidence="3">Stage V sporulation protein AD</fullName>
    </recommendedName>
</protein>
<dbReference type="PIRSF" id="PIRSF011570">
    <property type="entry name" value="SpoVAD"/>
    <property type="match status" value="1"/>
</dbReference>
<evidence type="ECO:0008006" key="3">
    <source>
        <dbReference type="Google" id="ProtNLM"/>
    </source>
</evidence>
<comment type="caution">
    <text evidence="1">The sequence shown here is derived from an EMBL/GenBank/DDBJ whole genome shotgun (WGS) entry which is preliminary data.</text>
</comment>
<organism evidence="1 2">
    <name type="scientific">Blautia hydrogenotrophica (strain DSM 10507 / JCM 14656 / S5a33)</name>
    <name type="common">Ruminococcus hydrogenotrophicus</name>
    <dbReference type="NCBI Taxonomy" id="476272"/>
    <lineage>
        <taxon>Bacteria</taxon>
        <taxon>Bacillati</taxon>
        <taxon>Bacillota</taxon>
        <taxon>Clostridia</taxon>
        <taxon>Lachnospirales</taxon>
        <taxon>Lachnospiraceae</taxon>
        <taxon>Blautia</taxon>
    </lineage>
</organism>
<proteinExistence type="predicted"/>
<dbReference type="GO" id="GO:0016746">
    <property type="term" value="F:acyltransferase activity"/>
    <property type="evidence" value="ECO:0007669"/>
    <property type="project" value="InterPro"/>
</dbReference>
<reference evidence="1 2" key="1">
    <citation type="submission" date="2009-01" db="EMBL/GenBank/DDBJ databases">
        <authorList>
            <person name="Fulton L."/>
            <person name="Clifton S."/>
            <person name="Fulton B."/>
            <person name="Xu J."/>
            <person name="Minx P."/>
            <person name="Pepin K.H."/>
            <person name="Johnson M."/>
            <person name="Bhonagiri V."/>
            <person name="Nash W.E."/>
            <person name="Mardis E.R."/>
            <person name="Wilson R.K."/>
        </authorList>
    </citation>
    <scope>NUCLEOTIDE SEQUENCE [LARGE SCALE GENOMIC DNA]</scope>
    <source>
        <strain evidence="2">DSM 10507 / JCM 14656 / S5a33</strain>
    </source>
</reference>
<dbReference type="InterPro" id="IPR038369">
    <property type="entry name" value="SpoVAD_sf"/>
</dbReference>
<dbReference type="SUPFAM" id="SSF53901">
    <property type="entry name" value="Thiolase-like"/>
    <property type="match status" value="1"/>
</dbReference>
<dbReference type="AlphaFoldDB" id="C0CPF7"/>
<dbReference type="Proteomes" id="UP000003100">
    <property type="component" value="Unassembled WGS sequence"/>
</dbReference>
<evidence type="ECO:0000313" key="1">
    <source>
        <dbReference type="EMBL" id="EEG48354.1"/>
    </source>
</evidence>
<dbReference type="GeneID" id="86822674"/>
<dbReference type="HOGENOM" id="CLU_048574_0_0_9"/>
<dbReference type="RefSeq" id="WP_005950380.1">
    <property type="nucleotide sequence ID" value="NZ_CP136423.1"/>
</dbReference>
<sequence length="340" mass="36458">MNQMLGKQSICFEQPAYVLSSASVVGKKEGEGPLKDYFDKIHEDPALGEENWETAESAMQKEALELAVQKAGLQNSQLRLIFSGDLQAQSVASSFGLQGFERPVYQLYGACSTMGEALGLAAMSVSGGYADYTAAVTSSHFGTAEKEFRFPLEYGNQRPLSATWTVTGSGACVLGKEGGKVVVTGITSGKIVDYGFKDSLNMGACMAPAACDTIYQNLQDFGRKPGDYDRIITGDLGQVGQKILFDLLKEKNVDISSQYMDCGLLIFDNEKQDTHSGGSGCGCSATVFSSYILPKLEDGTWKRVLFLPTGALLSKVSFNEGRTIPGVAQAVVVESAQEEK</sequence>
<dbReference type="Pfam" id="PF07451">
    <property type="entry name" value="SpoVAD"/>
    <property type="match status" value="1"/>
</dbReference>
<dbReference type="Gene3D" id="3.40.47.40">
    <property type="entry name" value="Stage V sporulation protein AD"/>
    <property type="match status" value="1"/>
</dbReference>
<gene>
    <name evidence="1" type="ORF">RUMHYD_02758</name>
</gene>
<evidence type="ECO:0000313" key="2">
    <source>
        <dbReference type="Proteomes" id="UP000003100"/>
    </source>
</evidence>
<name>C0CPF7_BLAHS</name>
<accession>C0CPF7</accession>
<reference evidence="1 2" key="2">
    <citation type="submission" date="2009-02" db="EMBL/GenBank/DDBJ databases">
        <title>Draft genome sequence of Blautia hydrogenotrophica DSM 10507 (Ruminococcus hydrogenotrophicus DSM 10507).</title>
        <authorList>
            <person name="Sudarsanam P."/>
            <person name="Ley R."/>
            <person name="Guruge J."/>
            <person name="Turnbaugh P.J."/>
            <person name="Mahowald M."/>
            <person name="Liep D."/>
            <person name="Gordon J."/>
        </authorList>
    </citation>
    <scope>NUCLEOTIDE SEQUENCE [LARGE SCALE GENOMIC DNA]</scope>
    <source>
        <strain evidence="2">DSM 10507 / JCM 14656 / S5a33</strain>
    </source>
</reference>
<dbReference type="EMBL" id="ACBZ01000152">
    <property type="protein sequence ID" value="EEG48354.1"/>
    <property type="molecule type" value="Genomic_DNA"/>
</dbReference>
<dbReference type="PATRIC" id="fig|476272.21.peg.888"/>
<dbReference type="InterPro" id="IPR010894">
    <property type="entry name" value="SpoVAD"/>
</dbReference>
<keyword evidence="2" id="KW-1185">Reference proteome</keyword>
<dbReference type="eggNOG" id="COG0332">
    <property type="taxonomic scope" value="Bacteria"/>
</dbReference>
<dbReference type="InterPro" id="IPR016039">
    <property type="entry name" value="Thiolase-like"/>
</dbReference>